<keyword evidence="2" id="KW-1185">Reference proteome</keyword>
<protein>
    <submittedName>
        <fullName evidence="1">Uncharacterized protein</fullName>
    </submittedName>
</protein>
<accession>A0AAV4XAU9</accession>
<evidence type="ECO:0000313" key="2">
    <source>
        <dbReference type="Proteomes" id="UP001054945"/>
    </source>
</evidence>
<reference evidence="1 2" key="1">
    <citation type="submission" date="2021-06" db="EMBL/GenBank/DDBJ databases">
        <title>Caerostris extrusa draft genome.</title>
        <authorList>
            <person name="Kono N."/>
            <person name="Arakawa K."/>
        </authorList>
    </citation>
    <scope>NUCLEOTIDE SEQUENCE [LARGE SCALE GENOMIC DNA]</scope>
</reference>
<proteinExistence type="predicted"/>
<dbReference type="AlphaFoldDB" id="A0AAV4XAU9"/>
<comment type="caution">
    <text evidence="1">The sequence shown here is derived from an EMBL/GenBank/DDBJ whole genome shotgun (WGS) entry which is preliminary data.</text>
</comment>
<dbReference type="EMBL" id="BPLR01017530">
    <property type="protein sequence ID" value="GIY92391.1"/>
    <property type="molecule type" value="Genomic_DNA"/>
</dbReference>
<organism evidence="1 2">
    <name type="scientific">Caerostris extrusa</name>
    <name type="common">Bark spider</name>
    <name type="synonym">Caerostris bankana</name>
    <dbReference type="NCBI Taxonomy" id="172846"/>
    <lineage>
        <taxon>Eukaryota</taxon>
        <taxon>Metazoa</taxon>
        <taxon>Ecdysozoa</taxon>
        <taxon>Arthropoda</taxon>
        <taxon>Chelicerata</taxon>
        <taxon>Arachnida</taxon>
        <taxon>Araneae</taxon>
        <taxon>Araneomorphae</taxon>
        <taxon>Entelegynae</taxon>
        <taxon>Araneoidea</taxon>
        <taxon>Araneidae</taxon>
        <taxon>Caerostris</taxon>
    </lineage>
</organism>
<gene>
    <name evidence="1" type="ORF">CEXT_527411</name>
</gene>
<name>A0AAV4XAU9_CAEEX</name>
<evidence type="ECO:0000313" key="1">
    <source>
        <dbReference type="EMBL" id="GIY92391.1"/>
    </source>
</evidence>
<dbReference type="Proteomes" id="UP001054945">
    <property type="component" value="Unassembled WGS sequence"/>
</dbReference>
<sequence>MRDFCLVHQAPRPLLRRSLNQNQRSSKVQGYFRYESIFPLKPRGLPGAILWTFGKEPILEPLKPRLIILPYKIIKIYSRDLFCIRPSGRSGSRSGYLRLKTGKGWRDKSELTWAKTFFT</sequence>